<dbReference type="EMBL" id="WBXO01000006">
    <property type="protein sequence ID" value="KAB2952378.1"/>
    <property type="molecule type" value="Genomic_DNA"/>
</dbReference>
<evidence type="ECO:0000313" key="3">
    <source>
        <dbReference type="Proteomes" id="UP000468766"/>
    </source>
</evidence>
<dbReference type="InterPro" id="IPR003593">
    <property type="entry name" value="AAA+_ATPase"/>
</dbReference>
<dbReference type="AlphaFoldDB" id="A0A6I0ETI5"/>
<dbReference type="InterPro" id="IPR027417">
    <property type="entry name" value="P-loop_NTPase"/>
</dbReference>
<sequence length="498" mass="57694">MSRIFFSSLTKIPAARIRCLYKRESPPFLLHMLETKDFFLNLSKRSLAERRSMMTIASSFRKEQAFYEEVMSAWHSLGFYRPLREDKTLSIAYQLCSHFYSSSKDIWVVSDLYWQLFENLVSYSELDSRTVEGDCWQNYLLDRTLELETTFSQKAALHKPTGLALRSSLAMELTALQHLYNLSATWWQQEAQKIVGRPLPLWSDLEALELHQDNWLMSGYRKIKAHLANTEDWSMELPKLLDYYGQYGSGLYARYLAFRWESEFVGIDEPDPIALENLIGYEKQRQQIIDNTEKLVKGYRANNILLYGDRGTGKSSTVKALIHRFGQQGLRLLEVPKSRLGEFPAIISASKRKKGALIVFVDDLSFEDGETGYQEMKALLEGAVAVRPDNMVIYATSNRRHLIKEKVSDRTVEVQEDELRPGDSYQEKMSLADRFGITVTFMAPTQKEYLQIVESLAKERKLSMAREELHRLALIWERKQNGRSGRTARQFIDSLSTE</sequence>
<proteinExistence type="predicted"/>
<dbReference type="Proteomes" id="UP000468766">
    <property type="component" value="Unassembled WGS sequence"/>
</dbReference>
<name>A0A6I0ETI5_9FIRM</name>
<dbReference type="InterPro" id="IPR008533">
    <property type="entry name" value="DUF815"/>
</dbReference>
<dbReference type="CDD" id="cd00009">
    <property type="entry name" value="AAA"/>
    <property type="match status" value="1"/>
</dbReference>
<dbReference type="Gene3D" id="3.40.50.300">
    <property type="entry name" value="P-loop containing nucleotide triphosphate hydrolases"/>
    <property type="match status" value="1"/>
</dbReference>
<dbReference type="GO" id="GO:0005524">
    <property type="term" value="F:ATP binding"/>
    <property type="evidence" value="ECO:0007669"/>
    <property type="project" value="UniProtKB-KW"/>
</dbReference>
<keyword evidence="3" id="KW-1185">Reference proteome</keyword>
<feature type="domain" description="AAA+ ATPase" evidence="1">
    <location>
        <begin position="300"/>
        <end position="417"/>
    </location>
</feature>
<reference evidence="2 3" key="1">
    <citation type="submission" date="2019-10" db="EMBL/GenBank/DDBJ databases">
        <title>Whole-genome sequence of the extremophile Heliorestis acidaminivorans DSM 24790.</title>
        <authorList>
            <person name="Kyndt J.A."/>
            <person name="Meyer T.E."/>
        </authorList>
    </citation>
    <scope>NUCLEOTIDE SEQUENCE [LARGE SCALE GENOMIC DNA]</scope>
    <source>
        <strain evidence="2 3">DSM 24790</strain>
    </source>
</reference>
<protein>
    <submittedName>
        <fullName evidence="2">ATP-binding protein</fullName>
    </submittedName>
</protein>
<dbReference type="PANTHER" id="PTHR42935">
    <property type="entry name" value="SLR0930 PROTEIN"/>
    <property type="match status" value="1"/>
</dbReference>
<comment type="caution">
    <text evidence="2">The sequence shown here is derived from an EMBL/GenBank/DDBJ whole genome shotgun (WGS) entry which is preliminary data.</text>
</comment>
<dbReference type="OrthoDB" id="9812140at2"/>
<evidence type="ECO:0000259" key="1">
    <source>
        <dbReference type="SMART" id="SM00382"/>
    </source>
</evidence>
<accession>A0A6I0ETI5</accession>
<evidence type="ECO:0000313" key="2">
    <source>
        <dbReference type="EMBL" id="KAB2952378.1"/>
    </source>
</evidence>
<keyword evidence="2" id="KW-0547">Nucleotide-binding</keyword>
<dbReference type="Pfam" id="PF05673">
    <property type="entry name" value="DUF815"/>
    <property type="match status" value="1"/>
</dbReference>
<dbReference type="SUPFAM" id="SSF52540">
    <property type="entry name" value="P-loop containing nucleoside triphosphate hydrolases"/>
    <property type="match status" value="1"/>
</dbReference>
<dbReference type="SMART" id="SM00382">
    <property type="entry name" value="AAA"/>
    <property type="match status" value="1"/>
</dbReference>
<keyword evidence="2" id="KW-0067">ATP-binding</keyword>
<dbReference type="PANTHER" id="PTHR42935:SF1">
    <property type="entry name" value="SLR0930 PROTEIN"/>
    <property type="match status" value="1"/>
</dbReference>
<gene>
    <name evidence="2" type="ORF">F9B85_09495</name>
</gene>
<organism evidence="2 3">
    <name type="scientific">Heliorestis acidaminivorans</name>
    <dbReference type="NCBI Taxonomy" id="553427"/>
    <lineage>
        <taxon>Bacteria</taxon>
        <taxon>Bacillati</taxon>
        <taxon>Bacillota</taxon>
        <taxon>Clostridia</taxon>
        <taxon>Eubacteriales</taxon>
        <taxon>Heliobacteriaceae</taxon>
        <taxon>Heliorestis</taxon>
    </lineage>
</organism>